<dbReference type="Gene3D" id="2.60.40.10">
    <property type="entry name" value="Immunoglobulins"/>
    <property type="match status" value="2"/>
</dbReference>
<dbReference type="SMART" id="SM00409">
    <property type="entry name" value="IG"/>
    <property type="match status" value="2"/>
</dbReference>
<dbReference type="GO" id="GO:0050808">
    <property type="term" value="P:synapse organization"/>
    <property type="evidence" value="ECO:0007669"/>
    <property type="project" value="TreeGrafter"/>
</dbReference>
<feature type="domain" description="Ig-like" evidence="3">
    <location>
        <begin position="164"/>
        <end position="257"/>
    </location>
</feature>
<feature type="transmembrane region" description="Helical" evidence="1">
    <location>
        <begin position="285"/>
        <end position="304"/>
    </location>
</feature>
<dbReference type="InterPro" id="IPR013106">
    <property type="entry name" value="Ig_V-set"/>
</dbReference>
<evidence type="ECO:0000313" key="5">
    <source>
        <dbReference type="Proteomes" id="UP001160148"/>
    </source>
</evidence>
<gene>
    <name evidence="4" type="ORF">MEUPH1_LOCUS20722</name>
</gene>
<feature type="chain" id="PRO_5043908947" description="Ig-like domain-containing protein" evidence="2">
    <location>
        <begin position="17"/>
        <end position="306"/>
    </location>
</feature>
<evidence type="ECO:0000256" key="1">
    <source>
        <dbReference type="SAM" id="Phobius"/>
    </source>
</evidence>
<dbReference type="InterPro" id="IPR036179">
    <property type="entry name" value="Ig-like_dom_sf"/>
</dbReference>
<dbReference type="InterPro" id="IPR037448">
    <property type="entry name" value="Zig-8"/>
</dbReference>
<protein>
    <recommendedName>
        <fullName evidence="3">Ig-like domain-containing protein</fullName>
    </recommendedName>
</protein>
<keyword evidence="2" id="KW-0732">Signal</keyword>
<dbReference type="Pfam" id="PF07686">
    <property type="entry name" value="V-set"/>
    <property type="match status" value="1"/>
</dbReference>
<dbReference type="AlphaFoldDB" id="A0AAV0XEI5"/>
<proteinExistence type="predicted"/>
<dbReference type="InterPro" id="IPR013783">
    <property type="entry name" value="Ig-like_fold"/>
</dbReference>
<dbReference type="InterPro" id="IPR003598">
    <property type="entry name" value="Ig_sub2"/>
</dbReference>
<dbReference type="PANTHER" id="PTHR23279:SF6">
    <property type="entry name" value="DEFECTIVE PROBOSCIS EXTENSION RESPONSE 7, ISOFORM F"/>
    <property type="match status" value="1"/>
</dbReference>
<dbReference type="PROSITE" id="PS50835">
    <property type="entry name" value="IG_LIKE"/>
    <property type="match status" value="2"/>
</dbReference>
<name>A0AAV0XEI5_9HEMI</name>
<evidence type="ECO:0000259" key="3">
    <source>
        <dbReference type="PROSITE" id="PS50835"/>
    </source>
</evidence>
<evidence type="ECO:0000313" key="4">
    <source>
        <dbReference type="EMBL" id="CAI6366099.1"/>
    </source>
</evidence>
<dbReference type="PANTHER" id="PTHR23279">
    <property type="entry name" value="DEFECTIVE PROBOSCIS EXTENSION RESPONSE DPR -RELATED"/>
    <property type="match status" value="1"/>
</dbReference>
<reference evidence="4 5" key="1">
    <citation type="submission" date="2023-01" db="EMBL/GenBank/DDBJ databases">
        <authorList>
            <person name="Whitehead M."/>
        </authorList>
    </citation>
    <scope>NUCLEOTIDE SEQUENCE [LARGE SCALE GENOMIC DNA]</scope>
</reference>
<sequence>MKWLLLILFIAPTVYEIRVAGSVIKKKVDEQLKTYFENAPQNVFASSGQNVLLPCRVRHLNDKVVLSWIRMRDLHILTSGPHLFTNDGRFGIQHPLRDSAIWNLQIKDVSPKDMGSYECQVNTEPKIKFLVNLTVFESDVMIGDMGEASFNDGEQQSDTVDQQQKTSNYEPLERRMTPGGSITFTCRIGLIDQGRQSILWYHDDKLISILDRRGSLSVETDRSSNFFASRLTLASVTRSDSGKYTCKSGNTNSTTFTLHVISPANGLALQDGLKSKGSRNYQHDYVISMIIFNFIACSIFVFKLPQ</sequence>
<feature type="domain" description="Ig-like" evidence="3">
    <location>
        <begin position="12"/>
        <end position="134"/>
    </location>
</feature>
<dbReference type="GO" id="GO:0032589">
    <property type="term" value="C:neuron projection membrane"/>
    <property type="evidence" value="ECO:0007669"/>
    <property type="project" value="TreeGrafter"/>
</dbReference>
<keyword evidence="1" id="KW-1133">Transmembrane helix</keyword>
<dbReference type="SMART" id="SM00408">
    <property type="entry name" value="IGc2"/>
    <property type="match status" value="2"/>
</dbReference>
<keyword evidence="1" id="KW-0812">Transmembrane</keyword>
<comment type="caution">
    <text evidence="4">The sequence shown here is derived from an EMBL/GenBank/DDBJ whole genome shotgun (WGS) entry which is preliminary data.</text>
</comment>
<dbReference type="Pfam" id="PF13927">
    <property type="entry name" value="Ig_3"/>
    <property type="match status" value="1"/>
</dbReference>
<organism evidence="4 5">
    <name type="scientific">Macrosiphum euphorbiae</name>
    <name type="common">potato aphid</name>
    <dbReference type="NCBI Taxonomy" id="13131"/>
    <lineage>
        <taxon>Eukaryota</taxon>
        <taxon>Metazoa</taxon>
        <taxon>Ecdysozoa</taxon>
        <taxon>Arthropoda</taxon>
        <taxon>Hexapoda</taxon>
        <taxon>Insecta</taxon>
        <taxon>Pterygota</taxon>
        <taxon>Neoptera</taxon>
        <taxon>Paraneoptera</taxon>
        <taxon>Hemiptera</taxon>
        <taxon>Sternorrhyncha</taxon>
        <taxon>Aphidomorpha</taxon>
        <taxon>Aphidoidea</taxon>
        <taxon>Aphididae</taxon>
        <taxon>Macrosiphini</taxon>
        <taxon>Macrosiphum</taxon>
    </lineage>
</organism>
<dbReference type="SUPFAM" id="SSF48726">
    <property type="entry name" value="Immunoglobulin"/>
    <property type="match status" value="2"/>
</dbReference>
<keyword evidence="5" id="KW-1185">Reference proteome</keyword>
<dbReference type="EMBL" id="CARXXK010000004">
    <property type="protein sequence ID" value="CAI6366099.1"/>
    <property type="molecule type" value="Genomic_DNA"/>
</dbReference>
<accession>A0AAV0XEI5</accession>
<dbReference type="InterPro" id="IPR003599">
    <property type="entry name" value="Ig_sub"/>
</dbReference>
<dbReference type="Proteomes" id="UP001160148">
    <property type="component" value="Unassembled WGS sequence"/>
</dbReference>
<keyword evidence="1" id="KW-0472">Membrane</keyword>
<evidence type="ECO:0000256" key="2">
    <source>
        <dbReference type="SAM" id="SignalP"/>
    </source>
</evidence>
<feature type="signal peptide" evidence="2">
    <location>
        <begin position="1"/>
        <end position="16"/>
    </location>
</feature>
<dbReference type="InterPro" id="IPR007110">
    <property type="entry name" value="Ig-like_dom"/>
</dbReference>